<dbReference type="Pfam" id="PF06985">
    <property type="entry name" value="HET"/>
    <property type="match status" value="1"/>
</dbReference>
<dbReference type="AlphaFoldDB" id="A0A0D2FM26"/>
<organism evidence="3 4">
    <name type="scientific">Phialophora macrospora</name>
    <dbReference type="NCBI Taxonomy" id="1851006"/>
    <lineage>
        <taxon>Eukaryota</taxon>
        <taxon>Fungi</taxon>
        <taxon>Dikarya</taxon>
        <taxon>Ascomycota</taxon>
        <taxon>Pezizomycotina</taxon>
        <taxon>Eurotiomycetes</taxon>
        <taxon>Chaetothyriomycetidae</taxon>
        <taxon>Chaetothyriales</taxon>
        <taxon>Herpotrichiellaceae</taxon>
        <taxon>Phialophora</taxon>
    </lineage>
</organism>
<dbReference type="InterPro" id="IPR010730">
    <property type="entry name" value="HET"/>
</dbReference>
<name>A0A0D2FM26_9EURO</name>
<accession>A0A0D2FM26</accession>
<keyword evidence="4" id="KW-1185">Reference proteome</keyword>
<reference evidence="3 4" key="1">
    <citation type="submission" date="2015-01" db="EMBL/GenBank/DDBJ databases">
        <title>The Genome Sequence of Capronia semiimmersa CBS27337.</title>
        <authorList>
            <consortium name="The Broad Institute Genomics Platform"/>
            <person name="Cuomo C."/>
            <person name="de Hoog S."/>
            <person name="Gorbushina A."/>
            <person name="Stielow B."/>
            <person name="Teixiera M."/>
            <person name="Abouelleil A."/>
            <person name="Chapman S.B."/>
            <person name="Priest M."/>
            <person name="Young S.K."/>
            <person name="Wortman J."/>
            <person name="Nusbaum C."/>
            <person name="Birren B."/>
        </authorList>
    </citation>
    <scope>NUCLEOTIDE SEQUENCE [LARGE SCALE GENOMIC DNA]</scope>
    <source>
        <strain evidence="3 4">CBS 27337</strain>
    </source>
</reference>
<evidence type="ECO:0000259" key="2">
    <source>
        <dbReference type="Pfam" id="PF06985"/>
    </source>
</evidence>
<sequence length="807" mass="92057">MICKVCHDMLYDHKGRKGLTSLGSQLELNFKHHVKAKNLIDSAQQGCYLCRLIQERLESHNVKLDAYDGTKPFLTARLKPFGRRRQTGLYPLDFFLDPNKVLVASFILKQNDAQSPANVQVKPISSTTSDPKVVEKAKEWIAECTKFHDKCRVSSDPAWVPNRLLDVQTALDPDKSSEIIRLVSRKPGETDASAPSMDGPYVTLSHRWGNTPFLKLTRPKLTSFLNGIPLRDLPQTFQDAVKVTRELDKRWLWIDALCIVQEDEDLKDWLEESSTMEQVYANSYCNISATAATDNSKGLFGHRDMNWKWIESVTLNTQHLQNSSEGKVGCTILDLSFWEKYVDNAPVNRRSWVYQERLLAPRVLHWCEDQIAFECREVSRAECRPEGMPHFRMKSGVLIQGLHLKSVDLETGKQLRAIREASSHGSTLSSRLHKLGDEVQLKKFYLYELWKHWVEVYTKLELTKPQDKLIALSGIARMLTTRMKNEGYEEDQYIAGMWQKYIASQLLWYVNEGTGKYRQPLENTRPAEYRAPSFSWASVETARGITFAETTDSGLLIQVEVVRLSYRTIEDKFGLLTDGYIVVKGVLRKIELTDAAAPKPPTFSRTETFVHAINWDILLLISLATCFTPHFVLLQFCGLASLVKHRLVLLIWTICYGILSLVCLGLSRLRRRQTSSSDEPTTSTTTSGEENRYSWRLIRYGRPVGRHYQLVFLDSPASEPSVFGPAAQVFCLPVLRDERYLTCLLVQATDGEFGVRYKRVGLTRVSSLTRDLVHNLTTPPGHNETALGQYYWGPNSSKRNESTICII</sequence>
<dbReference type="HOGENOM" id="CLU_002639_5_0_1"/>
<dbReference type="EMBL" id="KN846958">
    <property type="protein sequence ID" value="KIW69168.1"/>
    <property type="molecule type" value="Genomic_DNA"/>
</dbReference>
<evidence type="ECO:0000313" key="3">
    <source>
        <dbReference type="EMBL" id="KIW69168.1"/>
    </source>
</evidence>
<evidence type="ECO:0000256" key="1">
    <source>
        <dbReference type="SAM" id="Phobius"/>
    </source>
</evidence>
<keyword evidence="1" id="KW-1133">Transmembrane helix</keyword>
<dbReference type="Proteomes" id="UP000054266">
    <property type="component" value="Unassembled WGS sequence"/>
</dbReference>
<keyword evidence="1" id="KW-0812">Transmembrane</keyword>
<feature type="transmembrane region" description="Helical" evidence="1">
    <location>
        <begin position="647"/>
        <end position="667"/>
    </location>
</feature>
<dbReference type="PANTHER" id="PTHR33112">
    <property type="entry name" value="DOMAIN PROTEIN, PUTATIVE-RELATED"/>
    <property type="match status" value="1"/>
</dbReference>
<feature type="domain" description="Heterokaryon incompatibility" evidence="2">
    <location>
        <begin position="201"/>
        <end position="356"/>
    </location>
</feature>
<keyword evidence="1" id="KW-0472">Membrane</keyword>
<dbReference type="PANTHER" id="PTHR33112:SF10">
    <property type="entry name" value="TOL"/>
    <property type="match status" value="1"/>
</dbReference>
<evidence type="ECO:0000313" key="4">
    <source>
        <dbReference type="Proteomes" id="UP000054266"/>
    </source>
</evidence>
<feature type="transmembrane region" description="Helical" evidence="1">
    <location>
        <begin position="617"/>
        <end position="640"/>
    </location>
</feature>
<proteinExistence type="predicted"/>
<protein>
    <recommendedName>
        <fullName evidence="2">Heterokaryon incompatibility domain-containing protein</fullName>
    </recommendedName>
</protein>
<gene>
    <name evidence="3" type="ORF">PV04_05061</name>
</gene>